<evidence type="ECO:0000313" key="2">
    <source>
        <dbReference type="EMBL" id="NMO19123.1"/>
    </source>
</evidence>
<sequence length="111" mass="12748">MLLPRALPRFAHRLTIRLRGMLPVYTHDVSEGGFCADMLQPLKPGTAVEGSIAVGGEELPFQGEIVWTQRAAGERVRGRYGVRFTQVSEDFRRRLEAYRKMQGKRLVRWFT</sequence>
<keyword evidence="3" id="KW-1185">Reference proteome</keyword>
<dbReference type="GO" id="GO:0035438">
    <property type="term" value="F:cyclic-di-GMP binding"/>
    <property type="evidence" value="ECO:0007669"/>
    <property type="project" value="InterPro"/>
</dbReference>
<reference evidence="2 3" key="1">
    <citation type="submission" date="2020-04" db="EMBL/GenBank/DDBJ databases">
        <title>Draft genome of Pyxidicoccus fallax type strain.</title>
        <authorList>
            <person name="Whitworth D.E."/>
        </authorList>
    </citation>
    <scope>NUCLEOTIDE SEQUENCE [LARGE SCALE GENOMIC DNA]</scope>
    <source>
        <strain evidence="2 3">DSM 14698</strain>
    </source>
</reference>
<proteinExistence type="predicted"/>
<dbReference type="Proteomes" id="UP000518300">
    <property type="component" value="Unassembled WGS sequence"/>
</dbReference>
<organism evidence="2 3">
    <name type="scientific">Pyxidicoccus fallax</name>
    <dbReference type="NCBI Taxonomy" id="394095"/>
    <lineage>
        <taxon>Bacteria</taxon>
        <taxon>Pseudomonadati</taxon>
        <taxon>Myxococcota</taxon>
        <taxon>Myxococcia</taxon>
        <taxon>Myxococcales</taxon>
        <taxon>Cystobacterineae</taxon>
        <taxon>Myxococcaceae</taxon>
        <taxon>Pyxidicoccus</taxon>
    </lineage>
</organism>
<evidence type="ECO:0000259" key="1">
    <source>
        <dbReference type="Pfam" id="PF07238"/>
    </source>
</evidence>
<dbReference type="Pfam" id="PF07238">
    <property type="entry name" value="PilZ"/>
    <property type="match status" value="1"/>
</dbReference>
<dbReference type="SUPFAM" id="SSF141371">
    <property type="entry name" value="PilZ domain-like"/>
    <property type="match status" value="1"/>
</dbReference>
<comment type="caution">
    <text evidence="2">The sequence shown here is derived from an EMBL/GenBank/DDBJ whole genome shotgun (WGS) entry which is preliminary data.</text>
</comment>
<feature type="domain" description="PilZ" evidence="1">
    <location>
        <begin position="20"/>
        <end position="98"/>
    </location>
</feature>
<dbReference type="EMBL" id="JABBJJ010000169">
    <property type="protein sequence ID" value="NMO19123.1"/>
    <property type="molecule type" value="Genomic_DNA"/>
</dbReference>
<dbReference type="InterPro" id="IPR009875">
    <property type="entry name" value="PilZ_domain"/>
</dbReference>
<name>A0A848LND3_9BACT</name>
<dbReference type="Gene3D" id="2.40.10.220">
    <property type="entry name" value="predicted glycosyltransferase like domains"/>
    <property type="match status" value="1"/>
</dbReference>
<accession>A0A848LND3</accession>
<evidence type="ECO:0000313" key="3">
    <source>
        <dbReference type="Proteomes" id="UP000518300"/>
    </source>
</evidence>
<protein>
    <recommendedName>
        <fullName evidence="1">PilZ domain-containing protein</fullName>
    </recommendedName>
</protein>
<dbReference type="AlphaFoldDB" id="A0A848LND3"/>
<dbReference type="RefSeq" id="WP_169348379.1">
    <property type="nucleotide sequence ID" value="NZ_JABBJJ010000169.1"/>
</dbReference>
<gene>
    <name evidence="2" type="ORF">HG543_30280</name>
</gene>